<keyword evidence="2" id="KW-1185">Reference proteome</keyword>
<dbReference type="KEGG" id="lbc:LACBIDRAFT_310532"/>
<dbReference type="RefSeq" id="XP_001887564.1">
    <property type="nucleotide sequence ID" value="XM_001887529.1"/>
</dbReference>
<dbReference type="HOGENOM" id="CLU_2360088_0_0_1"/>
<evidence type="ECO:0000313" key="2">
    <source>
        <dbReference type="Proteomes" id="UP000001194"/>
    </source>
</evidence>
<sequence>MHSFYSKNSNVFSTKLRHPFFVSYQLSSHRPPLFVYRSTCYIEWTIKNKIICFFFSHAMFELVSTSADRVWTQVPWCDLFYQLGWLQATQPNAKTT</sequence>
<protein>
    <submittedName>
        <fullName evidence="1">Predicted protein</fullName>
    </submittedName>
</protein>
<dbReference type="Proteomes" id="UP000001194">
    <property type="component" value="Unassembled WGS sequence"/>
</dbReference>
<organism evidence="2">
    <name type="scientific">Laccaria bicolor (strain S238N-H82 / ATCC MYA-4686)</name>
    <name type="common">Bicoloured deceiver</name>
    <name type="synonym">Laccaria laccata var. bicolor</name>
    <dbReference type="NCBI Taxonomy" id="486041"/>
    <lineage>
        <taxon>Eukaryota</taxon>
        <taxon>Fungi</taxon>
        <taxon>Dikarya</taxon>
        <taxon>Basidiomycota</taxon>
        <taxon>Agaricomycotina</taxon>
        <taxon>Agaricomycetes</taxon>
        <taxon>Agaricomycetidae</taxon>
        <taxon>Agaricales</taxon>
        <taxon>Agaricineae</taxon>
        <taxon>Hydnangiaceae</taxon>
        <taxon>Laccaria</taxon>
    </lineage>
</organism>
<evidence type="ECO:0000313" key="1">
    <source>
        <dbReference type="EMBL" id="EDR01751.1"/>
    </source>
</evidence>
<gene>
    <name evidence="1" type="ORF">LACBIDRAFT_310532</name>
</gene>
<accession>B0DUJ3</accession>
<dbReference type="EMBL" id="DS547136">
    <property type="protein sequence ID" value="EDR01751.1"/>
    <property type="molecule type" value="Genomic_DNA"/>
</dbReference>
<dbReference type="AlphaFoldDB" id="B0DUJ3"/>
<proteinExistence type="predicted"/>
<dbReference type="GeneID" id="6083270"/>
<dbReference type="OrthoDB" id="10553259at2759"/>
<reference evidence="1 2" key="1">
    <citation type="journal article" date="2008" name="Nature">
        <title>The genome of Laccaria bicolor provides insights into mycorrhizal symbiosis.</title>
        <authorList>
            <person name="Martin F."/>
            <person name="Aerts A."/>
            <person name="Ahren D."/>
            <person name="Brun A."/>
            <person name="Danchin E.G.J."/>
            <person name="Duchaussoy F."/>
            <person name="Gibon J."/>
            <person name="Kohler A."/>
            <person name="Lindquist E."/>
            <person name="Pereda V."/>
            <person name="Salamov A."/>
            <person name="Shapiro H.J."/>
            <person name="Wuyts J."/>
            <person name="Blaudez D."/>
            <person name="Buee M."/>
            <person name="Brokstein P."/>
            <person name="Canbaeck B."/>
            <person name="Cohen D."/>
            <person name="Courty P.E."/>
            <person name="Coutinho P.M."/>
            <person name="Delaruelle C."/>
            <person name="Detter J.C."/>
            <person name="Deveau A."/>
            <person name="DiFazio S."/>
            <person name="Duplessis S."/>
            <person name="Fraissinet-Tachet L."/>
            <person name="Lucic E."/>
            <person name="Frey-Klett P."/>
            <person name="Fourrey C."/>
            <person name="Feussner I."/>
            <person name="Gay G."/>
            <person name="Grimwood J."/>
            <person name="Hoegger P.J."/>
            <person name="Jain P."/>
            <person name="Kilaru S."/>
            <person name="Labbe J."/>
            <person name="Lin Y.C."/>
            <person name="Legue V."/>
            <person name="Le Tacon F."/>
            <person name="Marmeisse R."/>
            <person name="Melayah D."/>
            <person name="Montanini B."/>
            <person name="Muratet M."/>
            <person name="Nehls U."/>
            <person name="Niculita-Hirzel H."/>
            <person name="Oudot-Le Secq M.P."/>
            <person name="Peter M."/>
            <person name="Quesneville H."/>
            <person name="Rajashekar B."/>
            <person name="Reich M."/>
            <person name="Rouhier N."/>
            <person name="Schmutz J."/>
            <person name="Yin T."/>
            <person name="Chalot M."/>
            <person name="Henrissat B."/>
            <person name="Kuees U."/>
            <person name="Lucas S."/>
            <person name="Van de Peer Y."/>
            <person name="Podila G.K."/>
            <person name="Polle A."/>
            <person name="Pukkila P.J."/>
            <person name="Richardson P.M."/>
            <person name="Rouze P."/>
            <person name="Sanders I.R."/>
            <person name="Stajich J.E."/>
            <person name="Tunlid A."/>
            <person name="Tuskan G."/>
            <person name="Grigoriev I.V."/>
        </authorList>
    </citation>
    <scope>NUCLEOTIDE SEQUENCE [LARGE SCALE GENOMIC DNA]</scope>
    <source>
        <strain evidence="2">S238N-H82 / ATCC MYA-4686</strain>
    </source>
</reference>
<name>B0DUJ3_LACBS</name>
<dbReference type="InParanoid" id="B0DUJ3"/>